<evidence type="ECO:0000313" key="1">
    <source>
        <dbReference type="Proteomes" id="UP000887576"/>
    </source>
</evidence>
<dbReference type="Proteomes" id="UP000887576">
    <property type="component" value="Unplaced"/>
</dbReference>
<evidence type="ECO:0000313" key="2">
    <source>
        <dbReference type="WBParaSite" id="JU765_v2.g1274.t1"/>
    </source>
</evidence>
<organism evidence="1 2">
    <name type="scientific">Panagrolaimus sp. JU765</name>
    <dbReference type="NCBI Taxonomy" id="591449"/>
    <lineage>
        <taxon>Eukaryota</taxon>
        <taxon>Metazoa</taxon>
        <taxon>Ecdysozoa</taxon>
        <taxon>Nematoda</taxon>
        <taxon>Chromadorea</taxon>
        <taxon>Rhabditida</taxon>
        <taxon>Tylenchina</taxon>
        <taxon>Panagrolaimomorpha</taxon>
        <taxon>Panagrolaimoidea</taxon>
        <taxon>Panagrolaimidae</taxon>
        <taxon>Panagrolaimus</taxon>
    </lineage>
</organism>
<dbReference type="WBParaSite" id="JU765_v2.g1274.t1">
    <property type="protein sequence ID" value="JU765_v2.g1274.t1"/>
    <property type="gene ID" value="JU765_v2.g1274"/>
</dbReference>
<name>A0AC34Q411_9BILA</name>
<proteinExistence type="predicted"/>
<protein>
    <submittedName>
        <fullName evidence="2">PDZ domain-containing protein</fullName>
    </submittedName>
</protein>
<sequence>MNQLPPNIEKIIKRHAGFQYSIVNIKYVPKTGRIFGLQIANVTSHKIIVPDVADKSVAGDYLKPLDHIVAINGVPVSSVEIARRLIKECKACFQAVIERPISLEALSLVRKEVEEWRKKMNKPAAPKNMEEMPLDVQEIVSNLLQKRQKTPPVPKHPSALRKVSRAKSSITFTDKHCETQIQSDVAPNKVLRSCK</sequence>
<accession>A0AC34Q411</accession>
<reference evidence="2" key="1">
    <citation type="submission" date="2022-11" db="UniProtKB">
        <authorList>
            <consortium name="WormBaseParasite"/>
        </authorList>
    </citation>
    <scope>IDENTIFICATION</scope>
</reference>